<evidence type="ECO:0000256" key="8">
    <source>
        <dbReference type="PROSITE-ProRule" id="PRU01360"/>
    </source>
</evidence>
<evidence type="ECO:0000256" key="7">
    <source>
        <dbReference type="ARBA" id="ARBA00023237"/>
    </source>
</evidence>
<dbReference type="RefSeq" id="WP_138949606.1">
    <property type="nucleotide sequence ID" value="NZ_CP040749.1"/>
</dbReference>
<keyword evidence="5 9" id="KW-0798">TonB box</keyword>
<feature type="signal peptide" evidence="10">
    <location>
        <begin position="1"/>
        <end position="22"/>
    </location>
</feature>
<evidence type="ECO:0000256" key="9">
    <source>
        <dbReference type="RuleBase" id="RU003357"/>
    </source>
</evidence>
<dbReference type="AlphaFoldDB" id="A0A5B7TU01"/>
<organism evidence="13 14">
    <name type="scientific">Aureibaculum algae</name>
    <dbReference type="NCBI Taxonomy" id="2584122"/>
    <lineage>
        <taxon>Bacteria</taxon>
        <taxon>Pseudomonadati</taxon>
        <taxon>Bacteroidota</taxon>
        <taxon>Flavobacteriia</taxon>
        <taxon>Flavobacteriales</taxon>
        <taxon>Flavobacteriaceae</taxon>
        <taxon>Aureibaculum</taxon>
    </lineage>
</organism>
<dbReference type="EMBL" id="CP040749">
    <property type="protein sequence ID" value="QCX38714.1"/>
    <property type="molecule type" value="Genomic_DNA"/>
</dbReference>
<reference evidence="13 14" key="1">
    <citation type="submission" date="2019-05" db="EMBL/GenBank/DDBJ databases">
        <title>Algicella ahnfeltiae gen. nov., sp. nov., a novel marine bacterium of the family Flavobacteriaceae isolated from a red alga.</title>
        <authorList>
            <person name="Nedashkovskaya O.I."/>
            <person name="Kukhlevskiy A.D."/>
            <person name="Kim S.-G."/>
            <person name="Zhukova N.V."/>
            <person name="Mikhailov V.V."/>
        </authorList>
    </citation>
    <scope>NUCLEOTIDE SEQUENCE [LARGE SCALE GENOMIC DNA]</scope>
    <source>
        <strain evidence="13 14">10Alg115</strain>
    </source>
</reference>
<dbReference type="SUPFAM" id="SSF49464">
    <property type="entry name" value="Carboxypeptidase regulatory domain-like"/>
    <property type="match status" value="1"/>
</dbReference>
<dbReference type="PROSITE" id="PS52016">
    <property type="entry name" value="TONB_DEPENDENT_REC_3"/>
    <property type="match status" value="1"/>
</dbReference>
<feature type="domain" description="TonB-dependent receptor-like beta-barrel" evidence="11">
    <location>
        <begin position="446"/>
        <end position="790"/>
    </location>
</feature>
<dbReference type="InterPro" id="IPR023996">
    <property type="entry name" value="TonB-dep_OMP_SusC/RagA"/>
</dbReference>
<evidence type="ECO:0000256" key="2">
    <source>
        <dbReference type="ARBA" id="ARBA00022448"/>
    </source>
</evidence>
<evidence type="ECO:0000259" key="11">
    <source>
        <dbReference type="Pfam" id="PF00593"/>
    </source>
</evidence>
<keyword evidence="3 8" id="KW-1134">Transmembrane beta strand</keyword>
<dbReference type="Pfam" id="PF13715">
    <property type="entry name" value="CarbopepD_reg_2"/>
    <property type="match status" value="1"/>
</dbReference>
<protein>
    <submittedName>
        <fullName evidence="13">SusC/RagA family TonB-linked outer membrane protein</fullName>
    </submittedName>
</protein>
<name>A0A5B7TU01_9FLAO</name>
<dbReference type="NCBIfam" id="TIGR04056">
    <property type="entry name" value="OMP_RagA_SusC"/>
    <property type="match status" value="1"/>
</dbReference>
<dbReference type="InterPro" id="IPR012910">
    <property type="entry name" value="Plug_dom"/>
</dbReference>
<feature type="chain" id="PRO_5022779382" evidence="10">
    <location>
        <begin position="23"/>
        <end position="1051"/>
    </location>
</feature>
<keyword evidence="6 8" id="KW-0472">Membrane</keyword>
<feature type="domain" description="TonB-dependent receptor plug" evidence="12">
    <location>
        <begin position="117"/>
        <end position="244"/>
    </location>
</feature>
<keyword evidence="2 8" id="KW-0813">Transport</keyword>
<keyword evidence="4 8" id="KW-0812">Transmembrane</keyword>
<dbReference type="SUPFAM" id="SSF56935">
    <property type="entry name" value="Porins"/>
    <property type="match status" value="1"/>
</dbReference>
<evidence type="ECO:0000256" key="10">
    <source>
        <dbReference type="SAM" id="SignalP"/>
    </source>
</evidence>
<evidence type="ECO:0000256" key="5">
    <source>
        <dbReference type="ARBA" id="ARBA00023077"/>
    </source>
</evidence>
<keyword evidence="10" id="KW-0732">Signal</keyword>
<dbReference type="KEGG" id="fbe:FF125_09815"/>
<evidence type="ECO:0000259" key="12">
    <source>
        <dbReference type="Pfam" id="PF07715"/>
    </source>
</evidence>
<dbReference type="OrthoDB" id="9768177at2"/>
<dbReference type="Gene3D" id="2.60.40.1120">
    <property type="entry name" value="Carboxypeptidase-like, regulatory domain"/>
    <property type="match status" value="1"/>
</dbReference>
<keyword evidence="7 8" id="KW-0998">Cell outer membrane</keyword>
<dbReference type="InterPro" id="IPR000531">
    <property type="entry name" value="Beta-barrel_TonB"/>
</dbReference>
<dbReference type="Gene3D" id="2.40.170.20">
    <property type="entry name" value="TonB-dependent receptor, beta-barrel domain"/>
    <property type="match status" value="1"/>
</dbReference>
<dbReference type="GO" id="GO:0009279">
    <property type="term" value="C:cell outer membrane"/>
    <property type="evidence" value="ECO:0007669"/>
    <property type="project" value="UniProtKB-SubCell"/>
</dbReference>
<dbReference type="NCBIfam" id="TIGR04057">
    <property type="entry name" value="SusC_RagA_signa"/>
    <property type="match status" value="1"/>
</dbReference>
<dbReference type="InterPro" id="IPR036942">
    <property type="entry name" value="Beta-barrel_TonB_sf"/>
</dbReference>
<sequence length="1051" mass="114381">MKKNLSKLLFFVVILCSHSIIAQSTVTGTIKDAADGSTLPGVNIIEKGTSNGVTSDFDGKYSIEVSEGAVLQYSFIGYTPQEITVNNQTVINLSLAQSAEALDEVVITALGISREKKALGYAISELKSDDLNVAKETNVVNSLSGKVAGVVLTQSTSGPAGGTRVVIRGNNSITGNNQPLYVVDGVPIDNSGIGSAAGNGGGEYSRSDYGTGVSDINPEDIESMSILKGPNAAALYGSRASNGVIIITTKKGKMNSGLGVSISSSATFENPLLLPEYQNQYGRGSNGNFPEIPVGGTLEEQLAAVKSNSSWGPKFDGSQQLYYNGEMKAYSAQPDNVKDFFRTGTTFTNSVTLSGGGEKSSVLFSYTHTKAEAIVPNSDVRRHNFNLRGYSKLTDKFTLDAKVTYFQQDANNRVVQGTEGLMAYVYGIPRNIDIRDMENYQDLENPVNPDRPYDVISTSSSGGNPYWILNHDINEDTRTRVNGFAKINYEFTDYLSAFARVGTDVVKHDTYGVSQWGHHFQPTGSLGISENSISETNADFLFIFNKDISEKFNIAANFGGNHSYRTRKGIGISGRGFKVPTRVTVSNLVDPQQSYTPLQEKKVNSLYGSASFAYDSYLYLDLTGRNDWSSTLSADNRSYFYPSASLSFIPSQAFDFSSSPINFLKLRTSWAQVGNDTGVYQLTETFNLAANGYLDLVQISRPSVKYSPDLKPEQVTSSEVGLEFKMFNNRFFGDVSYYSITSKDLIFDVPVPAATGYSTFRENVGELSNKGFEILLGGTPVKTDDLEWVISANISKNENKLVSLIDDLDNFSFAGSNGGDVQVQATVGGGFGDIYGRTWKRVEEGVDAGKLLLSSEGRPQAESELKKLGNYQPDYVGGITNNINYKNLGLSFLIDFRIGGQVYSGTDAALDGNGTSIRTLQYRESGVVVDGVIANDAANPSAGYTQNTTNITGQQYWGSVSGITENYIYDQTNFRMREIALTYRIPGKMLENAFIKSASINLIGRNLFFISKKIDNFDPESSYSTSNFSQGLLYYNLPTTRSIGLNLNIKF</sequence>
<dbReference type="Proteomes" id="UP000306229">
    <property type="component" value="Chromosome"/>
</dbReference>
<evidence type="ECO:0000313" key="13">
    <source>
        <dbReference type="EMBL" id="QCX38714.1"/>
    </source>
</evidence>
<dbReference type="InterPro" id="IPR008969">
    <property type="entry name" value="CarboxyPept-like_regulatory"/>
</dbReference>
<comment type="subcellular location">
    <subcellularLocation>
        <location evidence="1 8">Cell outer membrane</location>
        <topology evidence="1 8">Multi-pass membrane protein</topology>
    </subcellularLocation>
</comment>
<keyword evidence="14" id="KW-1185">Reference proteome</keyword>
<evidence type="ECO:0000256" key="3">
    <source>
        <dbReference type="ARBA" id="ARBA00022452"/>
    </source>
</evidence>
<comment type="similarity">
    <text evidence="8 9">Belongs to the TonB-dependent receptor family.</text>
</comment>
<dbReference type="Gene3D" id="2.170.130.10">
    <property type="entry name" value="TonB-dependent receptor, plug domain"/>
    <property type="match status" value="1"/>
</dbReference>
<evidence type="ECO:0000256" key="6">
    <source>
        <dbReference type="ARBA" id="ARBA00023136"/>
    </source>
</evidence>
<dbReference type="InterPro" id="IPR023997">
    <property type="entry name" value="TonB-dep_OMP_SusC/RagA_CS"/>
</dbReference>
<dbReference type="InterPro" id="IPR037066">
    <property type="entry name" value="Plug_dom_sf"/>
</dbReference>
<evidence type="ECO:0000256" key="1">
    <source>
        <dbReference type="ARBA" id="ARBA00004571"/>
    </source>
</evidence>
<evidence type="ECO:0000313" key="14">
    <source>
        <dbReference type="Proteomes" id="UP000306229"/>
    </source>
</evidence>
<proteinExistence type="inferred from homology"/>
<evidence type="ECO:0000256" key="4">
    <source>
        <dbReference type="ARBA" id="ARBA00022692"/>
    </source>
</evidence>
<dbReference type="InterPro" id="IPR039426">
    <property type="entry name" value="TonB-dep_rcpt-like"/>
</dbReference>
<accession>A0A5B7TU01</accession>
<dbReference type="Pfam" id="PF00593">
    <property type="entry name" value="TonB_dep_Rec_b-barrel"/>
    <property type="match status" value="1"/>
</dbReference>
<dbReference type="Pfam" id="PF07715">
    <property type="entry name" value="Plug"/>
    <property type="match status" value="1"/>
</dbReference>
<gene>
    <name evidence="13" type="ORF">FF125_09815</name>
</gene>